<dbReference type="PANTHER" id="PTHR40590">
    <property type="entry name" value="CYTOPLASMIC PROTEIN-RELATED"/>
    <property type="match status" value="1"/>
</dbReference>
<dbReference type="InterPro" id="IPR002816">
    <property type="entry name" value="TraB/PrgY/GumN_fam"/>
</dbReference>
<gene>
    <name evidence="2" type="ORF">EBO34_16530</name>
</gene>
<dbReference type="InterPro" id="IPR001611">
    <property type="entry name" value="Leu-rich_rpt"/>
</dbReference>
<feature type="signal peptide" evidence="1">
    <location>
        <begin position="1"/>
        <end position="21"/>
    </location>
</feature>
<keyword evidence="1" id="KW-0732">Signal</keyword>
<dbReference type="InterPro" id="IPR047111">
    <property type="entry name" value="YbaP-like"/>
</dbReference>
<dbReference type="PROSITE" id="PS51257">
    <property type="entry name" value="PROKAR_LIPOPROTEIN"/>
    <property type="match status" value="1"/>
</dbReference>
<reference evidence="2 3" key="1">
    <citation type="submission" date="2018-10" db="EMBL/GenBank/DDBJ databases">
        <title>Bacillus Keqinensis sp. nov., a moderately halophilic bacterium isolated from a saline-alkaline lake.</title>
        <authorList>
            <person name="Wang H."/>
        </authorList>
    </citation>
    <scope>NUCLEOTIDE SEQUENCE [LARGE SCALE GENOMIC DNA]</scope>
    <source>
        <strain evidence="2 3">KQ-3</strain>
    </source>
</reference>
<dbReference type="SUPFAM" id="SSF52075">
    <property type="entry name" value="Outer arm dynein light chain 1"/>
    <property type="match status" value="1"/>
</dbReference>
<evidence type="ECO:0000256" key="1">
    <source>
        <dbReference type="SAM" id="SignalP"/>
    </source>
</evidence>
<evidence type="ECO:0000313" key="2">
    <source>
        <dbReference type="EMBL" id="RNA66812.1"/>
    </source>
</evidence>
<name>A0A3M7TMX6_9BACI</name>
<dbReference type="RefSeq" id="WP_122900631.1">
    <property type="nucleotide sequence ID" value="NZ_RHIB01000003.1"/>
</dbReference>
<accession>A0A3M7TMX6</accession>
<protein>
    <recommendedName>
        <fullName evidence="4">TraB/GumN family protein</fullName>
    </recommendedName>
</protein>
<dbReference type="CDD" id="cd14789">
    <property type="entry name" value="Tiki"/>
    <property type="match status" value="1"/>
</dbReference>
<comment type="caution">
    <text evidence="2">The sequence shown here is derived from an EMBL/GenBank/DDBJ whole genome shotgun (WGS) entry which is preliminary data.</text>
</comment>
<dbReference type="Proteomes" id="UP000278746">
    <property type="component" value="Unassembled WGS sequence"/>
</dbReference>
<dbReference type="PROSITE" id="PS51450">
    <property type="entry name" value="LRR"/>
    <property type="match status" value="1"/>
</dbReference>
<organism evidence="2 3">
    <name type="scientific">Alteribacter keqinensis</name>
    <dbReference type="NCBI Taxonomy" id="2483800"/>
    <lineage>
        <taxon>Bacteria</taxon>
        <taxon>Bacillati</taxon>
        <taxon>Bacillota</taxon>
        <taxon>Bacilli</taxon>
        <taxon>Bacillales</taxon>
        <taxon>Bacillaceae</taxon>
        <taxon>Alteribacter</taxon>
    </lineage>
</organism>
<evidence type="ECO:0000313" key="3">
    <source>
        <dbReference type="Proteomes" id="UP000278746"/>
    </source>
</evidence>
<dbReference type="PANTHER" id="PTHR40590:SF1">
    <property type="entry name" value="CYTOPLASMIC PROTEIN"/>
    <property type="match status" value="1"/>
</dbReference>
<dbReference type="Pfam" id="PF01963">
    <property type="entry name" value="TraB_PrgY_gumN"/>
    <property type="match status" value="1"/>
</dbReference>
<keyword evidence="3" id="KW-1185">Reference proteome</keyword>
<dbReference type="OrthoDB" id="357294at2"/>
<proteinExistence type="predicted"/>
<dbReference type="EMBL" id="RHIB01000003">
    <property type="protein sequence ID" value="RNA66812.1"/>
    <property type="molecule type" value="Genomic_DNA"/>
</dbReference>
<dbReference type="Gene3D" id="3.80.10.10">
    <property type="entry name" value="Ribonuclease Inhibitor"/>
    <property type="match status" value="1"/>
</dbReference>
<dbReference type="InterPro" id="IPR032675">
    <property type="entry name" value="LRR_dom_sf"/>
</dbReference>
<sequence>MKRLQIYMILIALLTIAGCTAQPMESKESFFKDRQLEEAVRDALGQPEGDLTETGLSQIRTLHAFERDIKSLEGIDVLTSLEELIIFGNEIEDITPLLDLPSIESVDIENNPLNLSVGTESYSVVRTLIDNDVFVFIDEERFALDMEPSRGIFYEVTHGEKTVYLLGSIHIGSEELYPLNDEIEEAFESSSAAAFEIDFNELSDERMMELATEAGMLGPGEELQDYITEEEFKRLAFLLRPFGVSSDDLSQFKPWYVQEFLLSIVSMTAGYSPELGIDMHFLERASDDGKEIIGLETAESQLAVQETLTLDTQGEMLSETLEEYDELGDELLELMAMWRLGDHESLTELRYAEDDAPEDYQEYIRMLTDDRDRAMTDKISEFLESGEHDTYFVVVGAIHLLGENSITDLLEQRGYDVELGLDPQETEEEAV</sequence>
<evidence type="ECO:0008006" key="4">
    <source>
        <dbReference type="Google" id="ProtNLM"/>
    </source>
</evidence>
<dbReference type="AlphaFoldDB" id="A0A3M7TMX6"/>
<feature type="chain" id="PRO_5038895069" description="TraB/GumN family protein" evidence="1">
    <location>
        <begin position="22"/>
        <end position="431"/>
    </location>
</feature>